<dbReference type="InterPro" id="IPR035919">
    <property type="entry name" value="EAL_sf"/>
</dbReference>
<keyword evidence="3" id="KW-1185">Reference proteome</keyword>
<comment type="caution">
    <text evidence="2">The sequence shown here is derived from an EMBL/GenBank/DDBJ whole genome shotgun (WGS) entry which is preliminary data.</text>
</comment>
<protein>
    <submittedName>
        <fullName evidence="2">EAL domain-containing protein (Putative c-di-GMP-specific phosphodiesterase class I)</fullName>
    </submittedName>
</protein>
<dbReference type="InterPro" id="IPR001633">
    <property type="entry name" value="EAL_dom"/>
</dbReference>
<dbReference type="Proteomes" id="UP000253324">
    <property type="component" value="Unassembled WGS sequence"/>
</dbReference>
<name>A0A368YFW3_9HYPH</name>
<dbReference type="Gene3D" id="3.20.20.450">
    <property type="entry name" value="EAL domain"/>
    <property type="match status" value="1"/>
</dbReference>
<feature type="domain" description="EAL" evidence="1">
    <location>
        <begin position="121"/>
        <end position="375"/>
    </location>
</feature>
<dbReference type="PROSITE" id="PS50883">
    <property type="entry name" value="EAL"/>
    <property type="match status" value="1"/>
</dbReference>
<dbReference type="Pfam" id="PF00563">
    <property type="entry name" value="EAL"/>
    <property type="match status" value="1"/>
</dbReference>
<dbReference type="SUPFAM" id="SSF141868">
    <property type="entry name" value="EAL domain-like"/>
    <property type="match status" value="1"/>
</dbReference>
<dbReference type="InterPro" id="IPR050706">
    <property type="entry name" value="Cyclic-di-GMP_PDE-like"/>
</dbReference>
<dbReference type="SMART" id="SM00052">
    <property type="entry name" value="EAL"/>
    <property type="match status" value="1"/>
</dbReference>
<dbReference type="PANTHER" id="PTHR33121:SF70">
    <property type="entry name" value="SIGNALING PROTEIN YKOW"/>
    <property type="match status" value="1"/>
</dbReference>
<evidence type="ECO:0000313" key="2">
    <source>
        <dbReference type="EMBL" id="RCW79130.1"/>
    </source>
</evidence>
<dbReference type="EMBL" id="QPJM01000019">
    <property type="protein sequence ID" value="RCW79130.1"/>
    <property type="molecule type" value="Genomic_DNA"/>
</dbReference>
<gene>
    <name evidence="2" type="ORF">C7476_11951</name>
</gene>
<dbReference type="AlphaFoldDB" id="A0A368YFW3"/>
<evidence type="ECO:0000313" key="3">
    <source>
        <dbReference type="Proteomes" id="UP000253324"/>
    </source>
</evidence>
<evidence type="ECO:0000259" key="1">
    <source>
        <dbReference type="PROSITE" id="PS50883"/>
    </source>
</evidence>
<organism evidence="2 3">
    <name type="scientific">Phyllobacterium bourgognense</name>
    <dbReference type="NCBI Taxonomy" id="314236"/>
    <lineage>
        <taxon>Bacteria</taxon>
        <taxon>Pseudomonadati</taxon>
        <taxon>Pseudomonadota</taxon>
        <taxon>Alphaproteobacteria</taxon>
        <taxon>Hyphomicrobiales</taxon>
        <taxon>Phyllobacteriaceae</taxon>
        <taxon>Phyllobacterium</taxon>
    </lineage>
</organism>
<dbReference type="Gene3D" id="3.30.70.270">
    <property type="match status" value="1"/>
</dbReference>
<proteinExistence type="predicted"/>
<dbReference type="GO" id="GO:0071111">
    <property type="term" value="F:cyclic-guanylate-specific phosphodiesterase activity"/>
    <property type="evidence" value="ECO:0007669"/>
    <property type="project" value="InterPro"/>
</dbReference>
<reference evidence="2 3" key="1">
    <citation type="submission" date="2018-07" db="EMBL/GenBank/DDBJ databases">
        <title>Genomic Encyclopedia of Type Strains, Phase III (KMG-III): the genomes of soil and plant-associated and newly described type strains.</title>
        <authorList>
            <person name="Whitman W."/>
        </authorList>
    </citation>
    <scope>NUCLEOTIDE SEQUENCE [LARGE SCALE GENOMIC DNA]</scope>
    <source>
        <strain evidence="2 3">31-25a</strain>
    </source>
</reference>
<dbReference type="InterPro" id="IPR043128">
    <property type="entry name" value="Rev_trsase/Diguanyl_cyclase"/>
</dbReference>
<sequence length="387" mass="43289">MGDVALARIMARNIAIVEKELEGSVVGCINDSEIACLYASDEGLDSVRMRQVLEWMRAPHDDDGMNVSADISASVSSRQNERDRFDMLLRRANGALYHAEETRSEDAIWYNPEIIQDLREALEFRGDIARSIANGEFVLEFQPIVMLKTGSIEGVQALAVWQHPQLGPIRQNRFFSVFEKNGYIRDVGLFAISRSFEFLHRFKMRNPQRKLPVCIVLSLVQLIDPLFVERVTELQREWSIKDGEVVFVILKNAGALDDPQILRALGKLRDLGFRLAVDYAIVSAGLSKLSSVRSETLVIRPALQRNIEHPGPERTILRSVCRLATELEMFSLAVGIEHHAVLAPLIDCGCTYGMGPWFGNAASEQEFLDAYAEDTALLAAPDNGFPA</sequence>
<dbReference type="CDD" id="cd01948">
    <property type="entry name" value="EAL"/>
    <property type="match status" value="1"/>
</dbReference>
<accession>A0A368YFW3</accession>
<dbReference type="PANTHER" id="PTHR33121">
    <property type="entry name" value="CYCLIC DI-GMP PHOSPHODIESTERASE PDEF"/>
    <property type="match status" value="1"/>
</dbReference>